<accession>A0A840CP98</accession>
<dbReference type="PANTHER" id="PTHR43133:SF46">
    <property type="entry name" value="RNA POLYMERASE SIGMA-70 FACTOR ECF SUBFAMILY"/>
    <property type="match status" value="1"/>
</dbReference>
<evidence type="ECO:0000313" key="6">
    <source>
        <dbReference type="Proteomes" id="UP000555103"/>
    </source>
</evidence>
<reference evidence="5 6" key="1">
    <citation type="submission" date="2020-08" db="EMBL/GenBank/DDBJ databases">
        <title>Genomic Encyclopedia of Type Strains, Phase IV (KMG-IV): sequencing the most valuable type-strain genomes for metagenomic binning, comparative biology and taxonomic classification.</title>
        <authorList>
            <person name="Goeker M."/>
        </authorList>
    </citation>
    <scope>NUCLEOTIDE SEQUENCE [LARGE SCALE GENOMIC DNA]</scope>
    <source>
        <strain evidence="5 6">DSM 104969</strain>
    </source>
</reference>
<dbReference type="SUPFAM" id="SSF88946">
    <property type="entry name" value="Sigma2 domain of RNA polymerase sigma factors"/>
    <property type="match status" value="1"/>
</dbReference>
<keyword evidence="4" id="KW-0804">Transcription</keyword>
<dbReference type="InterPro" id="IPR013324">
    <property type="entry name" value="RNA_pol_sigma_r3/r4-like"/>
</dbReference>
<keyword evidence="6" id="KW-1185">Reference proteome</keyword>
<name>A0A840CP98_9BACT</name>
<evidence type="ECO:0000256" key="1">
    <source>
        <dbReference type="ARBA" id="ARBA00010641"/>
    </source>
</evidence>
<dbReference type="RefSeq" id="WP_183305740.1">
    <property type="nucleotide sequence ID" value="NZ_JACIEP010000002.1"/>
</dbReference>
<evidence type="ECO:0000256" key="3">
    <source>
        <dbReference type="ARBA" id="ARBA00023082"/>
    </source>
</evidence>
<dbReference type="Gene3D" id="1.10.1740.10">
    <property type="match status" value="1"/>
</dbReference>
<dbReference type="PANTHER" id="PTHR43133">
    <property type="entry name" value="RNA POLYMERASE ECF-TYPE SIGMA FACTO"/>
    <property type="match status" value="1"/>
</dbReference>
<gene>
    <name evidence="5" type="ORF">GGR21_000682</name>
</gene>
<dbReference type="InterPro" id="IPR039425">
    <property type="entry name" value="RNA_pol_sigma-70-like"/>
</dbReference>
<evidence type="ECO:0000256" key="4">
    <source>
        <dbReference type="ARBA" id="ARBA00023163"/>
    </source>
</evidence>
<dbReference type="GO" id="GO:0006352">
    <property type="term" value="P:DNA-templated transcription initiation"/>
    <property type="evidence" value="ECO:0007669"/>
    <property type="project" value="InterPro"/>
</dbReference>
<proteinExistence type="inferred from homology"/>
<evidence type="ECO:0000313" key="5">
    <source>
        <dbReference type="EMBL" id="MBB4034795.1"/>
    </source>
</evidence>
<comment type="caution">
    <text evidence="5">The sequence shown here is derived from an EMBL/GenBank/DDBJ whole genome shotgun (WGS) entry which is preliminary data.</text>
</comment>
<sequence length="215" mass="25241">MATSDKELIEAISKKDESAFNSLYNRYANLLYRWAINRIGVVELTEEITQNFWLNIWIDPLKIKPDTNASVRKFLLQHFTFYTMDYMKSVYLKASREGKELIMGEESSQDISYTHIDEDFAIGELNRVISEILRDLPRENQKIFELVYRKGYTINESAAILKINTRTVSYKSKESITHIKKSLKRWYGDNEPTIKILRDTSSTVIYIIFISDKLI</sequence>
<organism evidence="5 6">
    <name type="scientific">Dysgonomonas hofstadii</name>
    <dbReference type="NCBI Taxonomy" id="637886"/>
    <lineage>
        <taxon>Bacteria</taxon>
        <taxon>Pseudomonadati</taxon>
        <taxon>Bacteroidota</taxon>
        <taxon>Bacteroidia</taxon>
        <taxon>Bacteroidales</taxon>
        <taxon>Dysgonomonadaceae</taxon>
        <taxon>Dysgonomonas</taxon>
    </lineage>
</organism>
<comment type="similarity">
    <text evidence="1">Belongs to the sigma-70 factor family. ECF subfamily.</text>
</comment>
<dbReference type="InterPro" id="IPR013325">
    <property type="entry name" value="RNA_pol_sigma_r2"/>
</dbReference>
<dbReference type="Proteomes" id="UP000555103">
    <property type="component" value="Unassembled WGS sequence"/>
</dbReference>
<dbReference type="EMBL" id="JACIEP010000002">
    <property type="protein sequence ID" value="MBB4034795.1"/>
    <property type="molecule type" value="Genomic_DNA"/>
</dbReference>
<dbReference type="InterPro" id="IPR014284">
    <property type="entry name" value="RNA_pol_sigma-70_dom"/>
</dbReference>
<dbReference type="NCBIfam" id="TIGR02937">
    <property type="entry name" value="sigma70-ECF"/>
    <property type="match status" value="1"/>
</dbReference>
<evidence type="ECO:0000256" key="2">
    <source>
        <dbReference type="ARBA" id="ARBA00023015"/>
    </source>
</evidence>
<dbReference type="GO" id="GO:0016987">
    <property type="term" value="F:sigma factor activity"/>
    <property type="evidence" value="ECO:0007669"/>
    <property type="project" value="UniProtKB-KW"/>
</dbReference>
<dbReference type="InterPro" id="IPR036388">
    <property type="entry name" value="WH-like_DNA-bd_sf"/>
</dbReference>
<dbReference type="Gene3D" id="1.10.10.10">
    <property type="entry name" value="Winged helix-like DNA-binding domain superfamily/Winged helix DNA-binding domain"/>
    <property type="match status" value="1"/>
</dbReference>
<keyword evidence="3" id="KW-0731">Sigma factor</keyword>
<dbReference type="AlphaFoldDB" id="A0A840CP98"/>
<keyword evidence="2" id="KW-0805">Transcription regulation</keyword>
<protein>
    <submittedName>
        <fullName evidence="5">RNA polymerase sigma factor (Sigma-70 family)</fullName>
    </submittedName>
</protein>
<dbReference type="SUPFAM" id="SSF88659">
    <property type="entry name" value="Sigma3 and sigma4 domains of RNA polymerase sigma factors"/>
    <property type="match status" value="1"/>
</dbReference>